<sequence>MLRLTVAAALVSRALAAPAAASSSSAPVVNTVTVGSTTFTNHGLVGAGSLPSNARDQFGDTIGGIGSAIAFDQSSFTLNADGTYSGVLYTQPDRGWNTEGTVNYKGRIQQFNLTLNPYYGSADQSSADQITLAYDKSILYTGPDGIETTGLDAAEIYTSNDVDYPAAYLPGTDTLALALDLEGLVHDPRDGSFWVSDEYGPYIYHFESDGTFISAIVPPAAYIPVINKKTNFTGTTDPDTGRSANHGFEGLSISSNGTYIYALLQAALVQDGGTHATREEYTRMVQYDISDASSPQLVGEYVVVLPQFEDPDESKNPRTGESSELHFINDHQFLYLPRDSGRGQGQSNSTSIFRNAEIFDISSATNIAGSKYDEAKNPVAKDGDSLESKVTPATGTPFVDYNDNSQLNRVGLHNGGDNDSTDLDEKWESLALVPTSQGSNDYFLFTMSDNDFITQDGYLNGEQYADDSGLNLPTQILAFWVTISDVESGVELVN</sequence>
<keyword evidence="5" id="KW-1185">Reference proteome</keyword>
<accession>A0A167F424</accession>
<feature type="region of interest" description="Disordered" evidence="1">
    <location>
        <begin position="378"/>
        <end position="402"/>
    </location>
</feature>
<dbReference type="GeneID" id="30034324"/>
<dbReference type="RefSeq" id="XP_018737281.1">
    <property type="nucleotide sequence ID" value="XM_018879357.1"/>
</dbReference>
<feature type="signal peptide" evidence="2">
    <location>
        <begin position="1"/>
        <end position="16"/>
    </location>
</feature>
<keyword evidence="2" id="KW-0732">Signal</keyword>
<dbReference type="SUPFAM" id="SSF63825">
    <property type="entry name" value="YWTD domain"/>
    <property type="match status" value="1"/>
</dbReference>
<feature type="chain" id="PRO_5007886115" description="Phytase-like domain-containing protein" evidence="2">
    <location>
        <begin position="17"/>
        <end position="494"/>
    </location>
</feature>
<dbReference type="Pfam" id="PF13449">
    <property type="entry name" value="Phytase-like"/>
    <property type="match status" value="1"/>
</dbReference>
<dbReference type="OrthoDB" id="425936at2759"/>
<evidence type="ECO:0000256" key="2">
    <source>
        <dbReference type="SAM" id="SignalP"/>
    </source>
</evidence>
<evidence type="ECO:0000256" key="1">
    <source>
        <dbReference type="SAM" id="MobiDB-lite"/>
    </source>
</evidence>
<dbReference type="KEGG" id="slb:AWJ20_2415"/>
<dbReference type="EMBL" id="CP014503">
    <property type="protein sequence ID" value="ANB14804.1"/>
    <property type="molecule type" value="Genomic_DNA"/>
</dbReference>
<protein>
    <recommendedName>
        <fullName evidence="3">Phytase-like domain-containing protein</fullName>
    </recommendedName>
</protein>
<feature type="compositionally biased region" description="Basic and acidic residues" evidence="1">
    <location>
        <begin position="378"/>
        <end position="387"/>
    </location>
</feature>
<feature type="domain" description="Phytase-like" evidence="3">
    <location>
        <begin position="123"/>
        <end position="452"/>
    </location>
</feature>
<dbReference type="PANTHER" id="PTHR37957">
    <property type="entry name" value="BLR7070 PROTEIN"/>
    <property type="match status" value="1"/>
</dbReference>
<reference evidence="4 5" key="1">
    <citation type="submission" date="2016-02" db="EMBL/GenBank/DDBJ databases">
        <title>Complete genome sequence and transcriptome regulation of the pentose utilising yeast Sugiyamaella lignohabitans.</title>
        <authorList>
            <person name="Bellasio M."/>
            <person name="Peymann A."/>
            <person name="Valli M."/>
            <person name="Sipitzky M."/>
            <person name="Graf A."/>
            <person name="Sauer M."/>
            <person name="Marx H."/>
            <person name="Mattanovich D."/>
        </authorList>
    </citation>
    <scope>NUCLEOTIDE SEQUENCE [LARGE SCALE GENOMIC DNA]</scope>
    <source>
        <strain evidence="4 5">CBS 10342</strain>
    </source>
</reference>
<dbReference type="Proteomes" id="UP000189580">
    <property type="component" value="Chromosome b"/>
</dbReference>
<evidence type="ECO:0000313" key="4">
    <source>
        <dbReference type="EMBL" id="ANB14804.1"/>
    </source>
</evidence>
<organism evidence="4 5">
    <name type="scientific">Sugiyamaella lignohabitans</name>
    <dbReference type="NCBI Taxonomy" id="796027"/>
    <lineage>
        <taxon>Eukaryota</taxon>
        <taxon>Fungi</taxon>
        <taxon>Dikarya</taxon>
        <taxon>Ascomycota</taxon>
        <taxon>Saccharomycotina</taxon>
        <taxon>Dipodascomycetes</taxon>
        <taxon>Dipodascales</taxon>
        <taxon>Trichomonascaceae</taxon>
        <taxon>Sugiyamaella</taxon>
    </lineage>
</organism>
<proteinExistence type="predicted"/>
<name>A0A167F424_9ASCO</name>
<gene>
    <name evidence="4" type="ORF">AWJ20_2415</name>
</gene>
<evidence type="ECO:0000313" key="5">
    <source>
        <dbReference type="Proteomes" id="UP000189580"/>
    </source>
</evidence>
<dbReference type="InterPro" id="IPR027372">
    <property type="entry name" value="Phytase-like_dom"/>
</dbReference>
<dbReference type="AlphaFoldDB" id="A0A167F424"/>
<evidence type="ECO:0000259" key="3">
    <source>
        <dbReference type="Pfam" id="PF13449"/>
    </source>
</evidence>
<dbReference type="PANTHER" id="PTHR37957:SF1">
    <property type="entry name" value="PHYTASE-LIKE DOMAIN-CONTAINING PROTEIN"/>
    <property type="match status" value="1"/>
</dbReference>